<dbReference type="KEGG" id="scoe:CP976_20585"/>
<dbReference type="GeneID" id="91418465"/>
<dbReference type="InterPro" id="IPR008334">
    <property type="entry name" value="5'-Nucleotdase_C"/>
</dbReference>
<evidence type="ECO:0000256" key="1">
    <source>
        <dbReference type="ARBA" id="ARBA00022729"/>
    </source>
</evidence>
<dbReference type="Proteomes" id="UP000326598">
    <property type="component" value="Chromosome"/>
</dbReference>
<evidence type="ECO:0000259" key="5">
    <source>
        <dbReference type="Pfam" id="PF02872"/>
    </source>
</evidence>
<gene>
    <name evidence="6" type="ORF">CP976_20585</name>
</gene>
<dbReference type="Gene3D" id="3.60.21.10">
    <property type="match status" value="1"/>
</dbReference>
<dbReference type="InterPro" id="IPR036907">
    <property type="entry name" value="5'-Nucleotdase_C_sf"/>
</dbReference>
<dbReference type="SUPFAM" id="SSF55816">
    <property type="entry name" value="5'-nucleotidase (syn. UDP-sugar hydrolase), C-terminal domain"/>
    <property type="match status" value="1"/>
</dbReference>
<dbReference type="RefSeq" id="WP_150481708.1">
    <property type="nucleotide sequence ID" value="NZ_BMTB01000006.1"/>
</dbReference>
<comment type="similarity">
    <text evidence="2">Belongs to the 5'-nucleotidase family.</text>
</comment>
<evidence type="ECO:0000259" key="4">
    <source>
        <dbReference type="Pfam" id="PF00149"/>
    </source>
</evidence>
<organism evidence="6 7">
    <name type="scientific">Streptomyces coeruleorubidus</name>
    <dbReference type="NCBI Taxonomy" id="116188"/>
    <lineage>
        <taxon>Bacteria</taxon>
        <taxon>Bacillati</taxon>
        <taxon>Actinomycetota</taxon>
        <taxon>Actinomycetes</taxon>
        <taxon>Kitasatosporales</taxon>
        <taxon>Streptomycetaceae</taxon>
        <taxon>Streptomyces</taxon>
    </lineage>
</organism>
<dbReference type="GO" id="GO:0009166">
    <property type="term" value="P:nucleotide catabolic process"/>
    <property type="evidence" value="ECO:0007669"/>
    <property type="project" value="InterPro"/>
</dbReference>
<evidence type="ECO:0000313" key="7">
    <source>
        <dbReference type="Proteomes" id="UP000326598"/>
    </source>
</evidence>
<dbReference type="GO" id="GO:0008768">
    <property type="term" value="F:UDP-sugar diphosphatase activity"/>
    <property type="evidence" value="ECO:0007669"/>
    <property type="project" value="TreeGrafter"/>
</dbReference>
<feature type="domain" description="Calcineurin-like phosphoesterase" evidence="4">
    <location>
        <begin position="67"/>
        <end position="322"/>
    </location>
</feature>
<dbReference type="GO" id="GO:0008253">
    <property type="term" value="F:5'-nucleotidase activity"/>
    <property type="evidence" value="ECO:0007669"/>
    <property type="project" value="TreeGrafter"/>
</dbReference>
<dbReference type="Pfam" id="PF00149">
    <property type="entry name" value="Metallophos"/>
    <property type="match status" value="1"/>
</dbReference>
<dbReference type="GO" id="GO:0030288">
    <property type="term" value="C:outer membrane-bounded periplasmic space"/>
    <property type="evidence" value="ECO:0007669"/>
    <property type="project" value="TreeGrafter"/>
</dbReference>
<keyword evidence="1" id="KW-0732">Signal</keyword>
<dbReference type="EMBL" id="CP023694">
    <property type="protein sequence ID" value="QEV26301.1"/>
    <property type="molecule type" value="Genomic_DNA"/>
</dbReference>
<reference evidence="6 7" key="1">
    <citation type="submission" date="2017-09" db="EMBL/GenBank/DDBJ databases">
        <authorList>
            <person name="Lee N."/>
            <person name="Cho B.-K."/>
        </authorList>
    </citation>
    <scope>NUCLEOTIDE SEQUENCE [LARGE SCALE GENOMIC DNA]</scope>
    <source>
        <strain evidence="6 7">ATCC 13740</strain>
    </source>
</reference>
<protein>
    <submittedName>
        <fullName evidence="6">Bifunctional metallophosphatase/5'-nucleotidase</fullName>
    </submittedName>
</protein>
<sequence>MPATSPAPAHQERHRRRRNRLVALAAGVATVGALAAATVPGSASAGENHGGGGHWPGRYQDVQLLSFNDLHGNLEPPTGSSGRVTEHQHDGTTKTIDAGGVEYLATHLRKAREGEKYSITAAGGDMVGASPLISGLFHDEPTIEALNKLDLDVTSVGNHEFDEGAKELARLQNGGCHPKDGCYTDQKFQGADFPYLAANVLDEKTKKPILKPYWVWKKKDVKVGFIGVTLEGTPDIVSAEGVKGLSFKDEVETINKYAKVLQRQGVKSIVALIHEGGFPASTSYNYDCDAPGAGDGVSGPIVDIAKNITPQVDALVTGHTHNAYVCTIDDPAGKPRMVTSAASFGRLYTDTTLTYDRRTGDIARTAVKSANHVVTRDVPKAPDMTELISKWNTLAAPIGNRPIGHISGDIGNTGTESPLGDLIADAQLAHGKQLDPETDLALMNPGGIRAPLTYTAKAGEGDGVVTYAEGFTVQPFANTVNLQDFTGAQLIQVLKEQVTGPNAAAPKVLQVSSGLTYTLDLTKSGADRVVTDSIKLNGAAIDPAATYRVATNSFLAGGGDGFPTLGQGTNDVVGADDLTALEQYLTANSSATNPIAPPKADRIAIVK</sequence>
<name>A0A5J6I606_STRC4</name>
<evidence type="ECO:0000256" key="3">
    <source>
        <dbReference type="SAM" id="MobiDB-lite"/>
    </source>
</evidence>
<dbReference type="PANTHER" id="PTHR11575">
    <property type="entry name" value="5'-NUCLEOTIDASE-RELATED"/>
    <property type="match status" value="1"/>
</dbReference>
<dbReference type="SUPFAM" id="SSF56300">
    <property type="entry name" value="Metallo-dependent phosphatases"/>
    <property type="match status" value="1"/>
</dbReference>
<dbReference type="InterPro" id="IPR029052">
    <property type="entry name" value="Metallo-depent_PP-like"/>
</dbReference>
<dbReference type="PROSITE" id="PS51318">
    <property type="entry name" value="TAT"/>
    <property type="match status" value="1"/>
</dbReference>
<keyword evidence="2" id="KW-0547">Nucleotide-binding</keyword>
<evidence type="ECO:0000313" key="6">
    <source>
        <dbReference type="EMBL" id="QEV26301.1"/>
    </source>
</evidence>
<dbReference type="CDD" id="cd07412">
    <property type="entry name" value="MPP_YhcR_N"/>
    <property type="match status" value="1"/>
</dbReference>
<dbReference type="FunFam" id="3.60.21.10:FF:000070">
    <property type="entry name" value="5`-nucleotidase family protein"/>
    <property type="match status" value="1"/>
</dbReference>
<proteinExistence type="inferred from homology"/>
<dbReference type="PRINTS" id="PR01607">
    <property type="entry name" value="APYRASEFAMLY"/>
</dbReference>
<dbReference type="InterPro" id="IPR006311">
    <property type="entry name" value="TAT_signal"/>
</dbReference>
<dbReference type="InterPro" id="IPR041831">
    <property type="entry name" value="YhcR_MPP"/>
</dbReference>
<dbReference type="AlphaFoldDB" id="A0A5J6I606"/>
<evidence type="ECO:0000256" key="2">
    <source>
        <dbReference type="RuleBase" id="RU362119"/>
    </source>
</evidence>
<accession>A0A5J6I606</accession>
<dbReference type="InterPro" id="IPR006179">
    <property type="entry name" value="5_nucleotidase/apyrase"/>
</dbReference>
<dbReference type="InterPro" id="IPR004843">
    <property type="entry name" value="Calcineurin-like_PHP"/>
</dbReference>
<dbReference type="GO" id="GO:0000166">
    <property type="term" value="F:nucleotide binding"/>
    <property type="evidence" value="ECO:0007669"/>
    <property type="project" value="UniProtKB-KW"/>
</dbReference>
<feature type="domain" description="5'-Nucleotidase C-terminal" evidence="5">
    <location>
        <begin position="403"/>
        <end position="566"/>
    </location>
</feature>
<feature type="region of interest" description="Disordered" evidence="3">
    <location>
        <begin position="69"/>
        <end position="94"/>
    </location>
</feature>
<dbReference type="PANTHER" id="PTHR11575:SF24">
    <property type="entry name" value="5'-NUCLEOTIDASE"/>
    <property type="match status" value="1"/>
</dbReference>
<dbReference type="Gene3D" id="3.90.780.10">
    <property type="entry name" value="5'-Nucleotidase, C-terminal domain"/>
    <property type="match status" value="1"/>
</dbReference>
<keyword evidence="2" id="KW-0378">Hydrolase</keyword>
<dbReference type="Pfam" id="PF02872">
    <property type="entry name" value="5_nucleotid_C"/>
    <property type="match status" value="1"/>
</dbReference>